<dbReference type="EMBL" id="JBANAX010000888">
    <property type="protein sequence ID" value="KAL1189749.1"/>
    <property type="molecule type" value="Genomic_DNA"/>
</dbReference>
<dbReference type="SUPFAM" id="SSF56672">
    <property type="entry name" value="DNA/RNA polymerases"/>
    <property type="match status" value="1"/>
</dbReference>
<dbReference type="PANTHER" id="PTHR46890:SF48">
    <property type="entry name" value="RNA-DIRECTED DNA POLYMERASE"/>
    <property type="match status" value="1"/>
</dbReference>
<dbReference type="InterPro" id="IPR043502">
    <property type="entry name" value="DNA/RNA_pol_sf"/>
</dbReference>
<dbReference type="Pfam" id="PF00078">
    <property type="entry name" value="RVT_1"/>
    <property type="match status" value="1"/>
</dbReference>
<dbReference type="InterPro" id="IPR000477">
    <property type="entry name" value="RT_dom"/>
</dbReference>
<organism evidence="2 3">
    <name type="scientific">Cardamine amara subsp. amara</name>
    <dbReference type="NCBI Taxonomy" id="228776"/>
    <lineage>
        <taxon>Eukaryota</taxon>
        <taxon>Viridiplantae</taxon>
        <taxon>Streptophyta</taxon>
        <taxon>Embryophyta</taxon>
        <taxon>Tracheophyta</taxon>
        <taxon>Spermatophyta</taxon>
        <taxon>Magnoliopsida</taxon>
        <taxon>eudicotyledons</taxon>
        <taxon>Gunneridae</taxon>
        <taxon>Pentapetalae</taxon>
        <taxon>rosids</taxon>
        <taxon>malvids</taxon>
        <taxon>Brassicales</taxon>
        <taxon>Brassicaceae</taxon>
        <taxon>Cardamineae</taxon>
        <taxon>Cardamine</taxon>
    </lineage>
</organism>
<protein>
    <submittedName>
        <fullName evidence="2">Mitochondrial protein</fullName>
    </submittedName>
</protein>
<gene>
    <name evidence="2" type="ORF">V5N11_036229</name>
</gene>
<dbReference type="Proteomes" id="UP001558713">
    <property type="component" value="Unassembled WGS sequence"/>
</dbReference>
<reference evidence="2 3" key="1">
    <citation type="submission" date="2024-04" db="EMBL/GenBank/DDBJ databases">
        <title>Genome assembly C_amara_ONT_v2.</title>
        <authorList>
            <person name="Yant L."/>
            <person name="Moore C."/>
            <person name="Slenker M."/>
        </authorList>
    </citation>
    <scope>NUCLEOTIDE SEQUENCE [LARGE SCALE GENOMIC DNA]</scope>
    <source>
        <tissue evidence="2">Leaf</tissue>
    </source>
</reference>
<dbReference type="AlphaFoldDB" id="A0ABD0ZEW5"/>
<dbReference type="InterPro" id="IPR052343">
    <property type="entry name" value="Retrotransposon-Effector_Assoc"/>
</dbReference>
<evidence type="ECO:0000313" key="3">
    <source>
        <dbReference type="Proteomes" id="UP001558713"/>
    </source>
</evidence>
<evidence type="ECO:0000313" key="2">
    <source>
        <dbReference type="EMBL" id="KAL1189749.1"/>
    </source>
</evidence>
<evidence type="ECO:0000259" key="1">
    <source>
        <dbReference type="PROSITE" id="PS50878"/>
    </source>
</evidence>
<sequence>MQPRVTTAMNMELIKQVSEAEIRQTAFGIKSNKTPGADGMTGLFFQPYWHIVGLRVIKDVKKFFETAVLPHEWNFTQLCLLPKKVNPKCMKDLRPISLCSVMYKIVSRVMASRLKCFLPEIVSETQGAFVSGRLISDNILLAHEMVHGLRTNPRCKEEFMALKIDMSKAYDRVEWCFLKELFIRLGFEGKWIGWIMTCISSISYSVLLNGQSHGFIKPKRGLRQGDPLSPFIFILCAEALVHIMNKAEVEGRISGIKLSRDSLSIQKLLFADDSLFMCRATFREGTKLQRCLKLYGDASGQEINFQKSSITFGGKIDPIMKRVLGEFLGIEQEGGTGKYLGLSECFTGSKSKMLEFITDNLKDRLNGWYAKSLSLGGK</sequence>
<comment type="caution">
    <text evidence="2">The sequence shown here is derived from an EMBL/GenBank/DDBJ whole genome shotgun (WGS) entry which is preliminary data.</text>
</comment>
<dbReference type="CDD" id="cd01650">
    <property type="entry name" value="RT_nLTR_like"/>
    <property type="match status" value="1"/>
</dbReference>
<dbReference type="PANTHER" id="PTHR46890">
    <property type="entry name" value="NON-LTR RETROLELEMENT REVERSE TRANSCRIPTASE-LIKE PROTEIN-RELATED"/>
    <property type="match status" value="1"/>
</dbReference>
<proteinExistence type="predicted"/>
<accession>A0ABD0ZEW5</accession>
<keyword evidence="3" id="KW-1185">Reference proteome</keyword>
<dbReference type="PROSITE" id="PS50878">
    <property type="entry name" value="RT_POL"/>
    <property type="match status" value="1"/>
</dbReference>
<name>A0ABD0ZEW5_CARAN</name>
<feature type="domain" description="Reverse transcriptase" evidence="1">
    <location>
        <begin position="62"/>
        <end position="332"/>
    </location>
</feature>